<feature type="transmembrane region" description="Helical" evidence="5">
    <location>
        <begin position="174"/>
        <end position="191"/>
    </location>
</feature>
<keyword evidence="7" id="KW-0436">Ligase</keyword>
<sequence length="460" mass="51775">MLTNKRSSRSLALTIVLGLTGVGAGIVAGFLAGASPKLLGLAVVAVGIVCYFFTNFEQAVLGLLILRSSLDVFSDLQIPGVFAVGLDALTLLYVIVLLLTGRIVRTDRFWWFLFGWVLLQGLWLILLYLGALGLDASYLPDSRREWVRLFSWVMVYLLVMQLKDRLTPQKVISRLFLALPLPLAIGLLQIPQGSDRIVGTFSTANTFATFLLLFISLVWWKLYGTQQQWFWLMLLGLLCFFFVSTKSLFSLMMIAVFVLVLITPRLNAVKLISGVLLLGLIIALFASTEFGQQRLASIAQTPLLNPDIDISRAILLSQGDSNSFNWRLSQWHLLLKAWKNSPIFGYGLGLSMPAGGNEFLPHNDYIRALVEGGIIGLVTFLVFFAAQFIHLLRLIQQTPYESKQRNLCFILLAMLSSIPVGMITENIWSHTTFFFYWWVLLAVAGWDWNEQQIREDMTFK</sequence>
<dbReference type="EMBL" id="JAECZC010000081">
    <property type="protein sequence ID" value="MBH8566040.1"/>
    <property type="molecule type" value="Genomic_DNA"/>
</dbReference>
<dbReference type="InterPro" id="IPR007016">
    <property type="entry name" value="O-antigen_ligase-rel_domated"/>
</dbReference>
<protein>
    <submittedName>
        <fullName evidence="7">O-antigen ligase family protein</fullName>
    </submittedName>
</protein>
<accession>A0A8J7HXC2</accession>
<dbReference type="InterPro" id="IPR051533">
    <property type="entry name" value="WaaL-like"/>
</dbReference>
<gene>
    <name evidence="7" type="ORF">I8748_28415</name>
</gene>
<dbReference type="Proteomes" id="UP000632766">
    <property type="component" value="Unassembled WGS sequence"/>
</dbReference>
<dbReference type="PANTHER" id="PTHR37422">
    <property type="entry name" value="TEICHURONIC ACID BIOSYNTHESIS PROTEIN TUAE"/>
    <property type="match status" value="1"/>
</dbReference>
<name>A0A8J7HXC2_9NOST</name>
<dbReference type="Pfam" id="PF04932">
    <property type="entry name" value="Wzy_C"/>
    <property type="match status" value="1"/>
</dbReference>
<proteinExistence type="predicted"/>
<feature type="domain" description="O-antigen ligase-related" evidence="6">
    <location>
        <begin position="233"/>
        <end position="381"/>
    </location>
</feature>
<feature type="transmembrane region" description="Helical" evidence="5">
    <location>
        <begin position="12"/>
        <end position="31"/>
    </location>
</feature>
<evidence type="ECO:0000259" key="6">
    <source>
        <dbReference type="Pfam" id="PF04932"/>
    </source>
</evidence>
<dbReference type="RefSeq" id="WP_198127812.1">
    <property type="nucleotide sequence ID" value="NZ_JAECZC010000081.1"/>
</dbReference>
<keyword evidence="8" id="KW-1185">Reference proteome</keyword>
<keyword evidence="3 5" id="KW-1133">Transmembrane helix</keyword>
<evidence type="ECO:0000313" key="8">
    <source>
        <dbReference type="Proteomes" id="UP000632766"/>
    </source>
</evidence>
<keyword evidence="2 5" id="KW-0812">Transmembrane</keyword>
<feature type="transmembrane region" description="Helical" evidence="5">
    <location>
        <begin position="430"/>
        <end position="448"/>
    </location>
</feature>
<comment type="caution">
    <text evidence="7">The sequence shown here is derived from an EMBL/GenBank/DDBJ whole genome shotgun (WGS) entry which is preliminary data.</text>
</comment>
<organism evidence="7 8">
    <name type="scientific">Amazonocrinis nigriterrae CENA67</name>
    <dbReference type="NCBI Taxonomy" id="2794033"/>
    <lineage>
        <taxon>Bacteria</taxon>
        <taxon>Bacillati</taxon>
        <taxon>Cyanobacteriota</taxon>
        <taxon>Cyanophyceae</taxon>
        <taxon>Nostocales</taxon>
        <taxon>Nostocaceae</taxon>
        <taxon>Amazonocrinis</taxon>
        <taxon>Amazonocrinis nigriterrae</taxon>
    </lineage>
</organism>
<feature type="transmembrane region" description="Helical" evidence="5">
    <location>
        <begin position="268"/>
        <end position="286"/>
    </location>
</feature>
<evidence type="ECO:0000256" key="5">
    <source>
        <dbReference type="SAM" id="Phobius"/>
    </source>
</evidence>
<evidence type="ECO:0000256" key="4">
    <source>
        <dbReference type="ARBA" id="ARBA00023136"/>
    </source>
</evidence>
<feature type="transmembrane region" description="Helical" evidence="5">
    <location>
        <begin position="111"/>
        <end position="134"/>
    </location>
</feature>
<dbReference type="GO" id="GO:0016874">
    <property type="term" value="F:ligase activity"/>
    <property type="evidence" value="ECO:0007669"/>
    <property type="project" value="UniProtKB-KW"/>
</dbReference>
<keyword evidence="4 5" id="KW-0472">Membrane</keyword>
<feature type="transmembrane region" description="Helical" evidence="5">
    <location>
        <begin position="197"/>
        <end position="220"/>
    </location>
</feature>
<reference evidence="7 8" key="1">
    <citation type="journal article" date="2021" name="Int. J. Syst. Evol. Microbiol.">
        <title>Amazonocrinis nigriterrae gen. nov., sp. nov., Atlanticothrix silvestris gen. nov., sp. nov. and Dendronalium phyllosphericum gen. nov., sp. nov., nostocacean cyanobacteria from Brazilian environments.</title>
        <authorList>
            <person name="Alvarenga D.O."/>
            <person name="Andreote A.P.D."/>
            <person name="Branco L.H.Z."/>
            <person name="Delbaje E."/>
            <person name="Cruz R.B."/>
            <person name="Varani A.M."/>
            <person name="Fiore M.F."/>
        </authorList>
    </citation>
    <scope>NUCLEOTIDE SEQUENCE [LARGE SCALE GENOMIC DNA]</scope>
    <source>
        <strain evidence="7 8">CENA67</strain>
    </source>
</reference>
<comment type="subcellular location">
    <subcellularLocation>
        <location evidence="1">Membrane</location>
        <topology evidence="1">Multi-pass membrane protein</topology>
    </subcellularLocation>
</comment>
<feature type="transmembrane region" description="Helical" evidence="5">
    <location>
        <begin position="407"/>
        <end position="424"/>
    </location>
</feature>
<dbReference type="GO" id="GO:0016020">
    <property type="term" value="C:membrane"/>
    <property type="evidence" value="ECO:0007669"/>
    <property type="project" value="UniProtKB-SubCell"/>
</dbReference>
<dbReference type="PANTHER" id="PTHR37422:SF23">
    <property type="entry name" value="TEICHURONIC ACID BIOSYNTHESIS PROTEIN TUAE"/>
    <property type="match status" value="1"/>
</dbReference>
<feature type="transmembrane region" description="Helical" evidence="5">
    <location>
        <begin position="38"/>
        <end position="56"/>
    </location>
</feature>
<dbReference type="AlphaFoldDB" id="A0A8J7HXC2"/>
<evidence type="ECO:0000313" key="7">
    <source>
        <dbReference type="EMBL" id="MBH8566040.1"/>
    </source>
</evidence>
<feature type="transmembrane region" description="Helical" evidence="5">
    <location>
        <begin position="76"/>
        <end position="99"/>
    </location>
</feature>
<evidence type="ECO:0000256" key="3">
    <source>
        <dbReference type="ARBA" id="ARBA00022989"/>
    </source>
</evidence>
<evidence type="ECO:0000256" key="1">
    <source>
        <dbReference type="ARBA" id="ARBA00004141"/>
    </source>
</evidence>
<feature type="transmembrane region" description="Helical" evidence="5">
    <location>
        <begin position="374"/>
        <end position="395"/>
    </location>
</feature>
<evidence type="ECO:0000256" key="2">
    <source>
        <dbReference type="ARBA" id="ARBA00022692"/>
    </source>
</evidence>
<feature type="transmembrane region" description="Helical" evidence="5">
    <location>
        <begin position="232"/>
        <end position="262"/>
    </location>
</feature>